<protein>
    <submittedName>
        <fullName evidence="1">Uncharacterized protein</fullName>
    </submittedName>
</protein>
<reference evidence="1" key="2">
    <citation type="submission" date="2021-03" db="UniProtKB">
        <authorList>
            <consortium name="EnsemblPlants"/>
        </authorList>
    </citation>
    <scope>IDENTIFICATION</scope>
</reference>
<dbReference type="Gramene" id="evm.model.04.1535">
    <property type="protein sequence ID" value="cds.evm.model.04.1535"/>
    <property type="gene ID" value="evm.TU.04.1535"/>
</dbReference>
<keyword evidence="2" id="KW-1185">Reference proteome</keyword>
<name>A0A803PDH8_CANSA</name>
<proteinExistence type="predicted"/>
<reference evidence="1" key="1">
    <citation type="submission" date="2018-11" db="EMBL/GenBank/DDBJ databases">
        <authorList>
            <person name="Grassa J C."/>
        </authorList>
    </citation>
    <scope>NUCLEOTIDE SEQUENCE [LARGE SCALE GENOMIC DNA]</scope>
</reference>
<dbReference type="EMBL" id="UZAU01000392">
    <property type="status" value="NOT_ANNOTATED_CDS"/>
    <property type="molecule type" value="Genomic_DNA"/>
</dbReference>
<evidence type="ECO:0000313" key="1">
    <source>
        <dbReference type="EnsemblPlants" id="cds.evm.model.04.1535"/>
    </source>
</evidence>
<organism evidence="1 2">
    <name type="scientific">Cannabis sativa</name>
    <name type="common">Hemp</name>
    <name type="synonym">Marijuana</name>
    <dbReference type="NCBI Taxonomy" id="3483"/>
    <lineage>
        <taxon>Eukaryota</taxon>
        <taxon>Viridiplantae</taxon>
        <taxon>Streptophyta</taxon>
        <taxon>Embryophyta</taxon>
        <taxon>Tracheophyta</taxon>
        <taxon>Spermatophyta</taxon>
        <taxon>Magnoliopsida</taxon>
        <taxon>eudicotyledons</taxon>
        <taxon>Gunneridae</taxon>
        <taxon>Pentapetalae</taxon>
        <taxon>rosids</taxon>
        <taxon>fabids</taxon>
        <taxon>Rosales</taxon>
        <taxon>Cannabaceae</taxon>
        <taxon>Cannabis</taxon>
    </lineage>
</organism>
<dbReference type="Proteomes" id="UP000596661">
    <property type="component" value="Chromosome 4"/>
</dbReference>
<sequence>DIQQCEWTATNQLCSYDQGTNRRNPDASIQNQVNLGKSKGVMGNEEIMETLMGNNSKNGGVYQGDVFNEEMEDNVIVDPKRRCTRPMQSTKTIEVGHSEVNFAS</sequence>
<dbReference type="AlphaFoldDB" id="A0A803PDH8"/>
<evidence type="ECO:0000313" key="2">
    <source>
        <dbReference type="Proteomes" id="UP000596661"/>
    </source>
</evidence>
<accession>A0A803PDH8</accession>
<dbReference type="EnsemblPlants" id="evm.model.04.1535">
    <property type="protein sequence ID" value="cds.evm.model.04.1535"/>
    <property type="gene ID" value="evm.TU.04.1535"/>
</dbReference>